<keyword evidence="3" id="KW-0560">Oxidoreductase</keyword>
<keyword evidence="5" id="KW-0411">Iron-sulfur</keyword>
<dbReference type="AlphaFoldDB" id="X0XCB1"/>
<evidence type="ECO:0000256" key="2">
    <source>
        <dbReference type="ARBA" id="ARBA00022723"/>
    </source>
</evidence>
<dbReference type="GO" id="GO:0051539">
    <property type="term" value="F:4 iron, 4 sulfur cluster binding"/>
    <property type="evidence" value="ECO:0007669"/>
    <property type="project" value="UniProtKB-KW"/>
</dbReference>
<dbReference type="SUPFAM" id="SSF46548">
    <property type="entry name" value="alpha-helical ferredoxin"/>
    <property type="match status" value="1"/>
</dbReference>
<reference evidence="8" key="1">
    <citation type="journal article" date="2014" name="Front. Microbiol.">
        <title>High frequency of phylogenetically diverse reductive dehalogenase-homologous genes in deep subseafloor sedimentary metagenomes.</title>
        <authorList>
            <person name="Kawai M."/>
            <person name="Futagami T."/>
            <person name="Toyoda A."/>
            <person name="Takaki Y."/>
            <person name="Nishi S."/>
            <person name="Hori S."/>
            <person name="Arai W."/>
            <person name="Tsubouchi T."/>
            <person name="Morono Y."/>
            <person name="Uchiyama I."/>
            <person name="Ito T."/>
            <person name="Fujiyama A."/>
            <person name="Inagaki F."/>
            <person name="Takami H."/>
        </authorList>
    </citation>
    <scope>NUCLEOTIDE SEQUENCE</scope>
    <source>
        <strain evidence="8">Expedition CK06-06</strain>
    </source>
</reference>
<evidence type="ECO:0000256" key="3">
    <source>
        <dbReference type="ARBA" id="ARBA00023002"/>
    </source>
</evidence>
<keyword evidence="4" id="KW-0408">Iron</keyword>
<feature type="non-terminal residue" evidence="8">
    <location>
        <position position="258"/>
    </location>
</feature>
<comment type="caution">
    <text evidence="8">The sequence shown here is derived from an EMBL/GenBank/DDBJ whole genome shotgun (WGS) entry which is preliminary data.</text>
</comment>
<dbReference type="EMBL" id="BARS01035796">
    <property type="protein sequence ID" value="GAG22571.1"/>
    <property type="molecule type" value="Genomic_DNA"/>
</dbReference>
<gene>
    <name evidence="8" type="ORF">S01H1_55101</name>
</gene>
<evidence type="ECO:0000256" key="4">
    <source>
        <dbReference type="ARBA" id="ARBA00023004"/>
    </source>
</evidence>
<dbReference type="GO" id="GO:0005886">
    <property type="term" value="C:plasma membrane"/>
    <property type="evidence" value="ECO:0007669"/>
    <property type="project" value="TreeGrafter"/>
</dbReference>
<keyword evidence="6" id="KW-0812">Transmembrane</keyword>
<dbReference type="PANTHER" id="PTHR43255">
    <property type="entry name" value="IRON-SULFUR-BINDING OXIDOREDUCTASE FADF-RELATED-RELATED"/>
    <property type="match status" value="1"/>
</dbReference>
<keyword evidence="1" id="KW-0004">4Fe-4S</keyword>
<evidence type="ECO:0000259" key="7">
    <source>
        <dbReference type="PROSITE" id="PS51379"/>
    </source>
</evidence>
<dbReference type="InterPro" id="IPR017900">
    <property type="entry name" value="4Fe4S_Fe_S_CS"/>
</dbReference>
<dbReference type="InterPro" id="IPR009051">
    <property type="entry name" value="Helical_ferredxn"/>
</dbReference>
<evidence type="ECO:0000256" key="1">
    <source>
        <dbReference type="ARBA" id="ARBA00022485"/>
    </source>
</evidence>
<dbReference type="GO" id="GO:0016491">
    <property type="term" value="F:oxidoreductase activity"/>
    <property type="evidence" value="ECO:0007669"/>
    <property type="project" value="UniProtKB-KW"/>
</dbReference>
<dbReference type="GO" id="GO:0046872">
    <property type="term" value="F:metal ion binding"/>
    <property type="evidence" value="ECO:0007669"/>
    <property type="project" value="UniProtKB-KW"/>
</dbReference>
<evidence type="ECO:0000256" key="6">
    <source>
        <dbReference type="SAM" id="Phobius"/>
    </source>
</evidence>
<keyword evidence="6" id="KW-0472">Membrane</keyword>
<dbReference type="PROSITE" id="PS00198">
    <property type="entry name" value="4FE4S_FER_1"/>
    <property type="match status" value="1"/>
</dbReference>
<feature type="transmembrane region" description="Helical" evidence="6">
    <location>
        <begin position="115"/>
        <end position="133"/>
    </location>
</feature>
<dbReference type="InterPro" id="IPR051460">
    <property type="entry name" value="HdrC_iron-sulfur_subunit"/>
</dbReference>
<feature type="transmembrane region" description="Helical" evidence="6">
    <location>
        <begin position="56"/>
        <end position="73"/>
    </location>
</feature>
<keyword evidence="2" id="KW-0479">Metal-binding</keyword>
<dbReference type="PROSITE" id="PS51379">
    <property type="entry name" value="4FE4S_FER_2"/>
    <property type="match status" value="1"/>
</dbReference>
<dbReference type="InterPro" id="IPR036197">
    <property type="entry name" value="NarG-like_sf"/>
</dbReference>
<accession>X0XCB1</accession>
<dbReference type="InterPro" id="IPR017896">
    <property type="entry name" value="4Fe4S_Fe-S-bd"/>
</dbReference>
<keyword evidence="6" id="KW-1133">Transmembrane helix</keyword>
<organism evidence="8">
    <name type="scientific">marine sediment metagenome</name>
    <dbReference type="NCBI Taxonomy" id="412755"/>
    <lineage>
        <taxon>unclassified sequences</taxon>
        <taxon>metagenomes</taxon>
        <taxon>ecological metagenomes</taxon>
    </lineage>
</organism>
<dbReference type="SUPFAM" id="SSF103501">
    <property type="entry name" value="Respiratory nitrate reductase 1 gamma chain"/>
    <property type="match status" value="1"/>
</dbReference>
<feature type="transmembrane region" description="Helical" evidence="6">
    <location>
        <begin position="26"/>
        <end position="44"/>
    </location>
</feature>
<dbReference type="PANTHER" id="PTHR43255:SF1">
    <property type="entry name" value="IRON-SULFUR-BINDING OXIDOREDUCTASE FADF-RELATED"/>
    <property type="match status" value="1"/>
</dbReference>
<protein>
    <recommendedName>
        <fullName evidence="7">4Fe-4S ferredoxin-type domain-containing protein</fullName>
    </recommendedName>
</protein>
<evidence type="ECO:0000313" key="8">
    <source>
        <dbReference type="EMBL" id="GAG22571.1"/>
    </source>
</evidence>
<dbReference type="Gene3D" id="1.10.1060.10">
    <property type="entry name" value="Alpha-helical ferredoxin"/>
    <property type="match status" value="1"/>
</dbReference>
<sequence>GGFHEDASLQSLLRDVYTVYRPVMDLFNVVVIVGVIMAGINRVFIRPARLTLNIDAWFILGLIFFLMVSDVLGNSAEISMERGGADYVSFWAFGLANLWDRLGFEGLGLELMHSALWYSHVIFLLGFLCYLPFSKHSHILTVLFNVFFRTIQPSGVLQPIPNIEEQEVFGVGQVSNFTWKQILDFYTCTECGRCEINCPAFLTDKALSPKRIMHDMRYVVEQEVRSLTPLGSRSEPKREPKSLIESVGFEVIWDCVTC</sequence>
<dbReference type="Gene3D" id="1.20.950.20">
    <property type="entry name" value="Transmembrane di-heme cytochromes, Chain C"/>
    <property type="match status" value="1"/>
</dbReference>
<evidence type="ECO:0000256" key="5">
    <source>
        <dbReference type="ARBA" id="ARBA00023014"/>
    </source>
</evidence>
<feature type="domain" description="4Fe-4S ferredoxin-type" evidence="7">
    <location>
        <begin position="179"/>
        <end position="199"/>
    </location>
</feature>
<feature type="non-terminal residue" evidence="8">
    <location>
        <position position="1"/>
    </location>
</feature>
<proteinExistence type="predicted"/>
<name>X0XCB1_9ZZZZ</name>